<dbReference type="Gene3D" id="3.40.50.880">
    <property type="match status" value="1"/>
</dbReference>
<sequence>MRTADATVMGIKHRTLPIAAVQFHPESIMTMTDGAGHTLIGNAVTGLRRRLSPPAAVLARVTAGASGRANAGGV</sequence>
<dbReference type="EMBL" id="CP011497">
    <property type="protein sequence ID" value="AKJ15745.1"/>
    <property type="molecule type" value="Genomic_DNA"/>
</dbReference>
<dbReference type="Pfam" id="PF00117">
    <property type="entry name" value="GATase"/>
    <property type="match status" value="1"/>
</dbReference>
<feature type="domain" description="Glutamine amidotransferase" evidence="1">
    <location>
        <begin position="4"/>
        <end position="33"/>
    </location>
</feature>
<organism evidence="2 3">
    <name type="scientific">Streptomyces incarnatus</name>
    <dbReference type="NCBI Taxonomy" id="665007"/>
    <lineage>
        <taxon>Bacteria</taxon>
        <taxon>Bacillati</taxon>
        <taxon>Actinomycetota</taxon>
        <taxon>Actinomycetes</taxon>
        <taxon>Kitasatosporales</taxon>
        <taxon>Streptomycetaceae</taxon>
        <taxon>Streptomyces</taxon>
    </lineage>
</organism>
<proteinExistence type="predicted"/>
<reference evidence="2 3" key="1">
    <citation type="journal article" date="2015" name="ISME J.">
        <title>Draft Genome Sequence of Streptomyces incarnatus NRRL8089, which Produces the Nucleoside Antibiotic Sinefungin.</title>
        <authorList>
            <person name="Oshima K."/>
            <person name="Hattori M."/>
            <person name="Shimizu H."/>
            <person name="Fukuda K."/>
            <person name="Nemoto M."/>
            <person name="Inagaki K."/>
            <person name="Tamura T."/>
        </authorList>
    </citation>
    <scope>NUCLEOTIDE SEQUENCE [LARGE SCALE GENOMIC DNA]</scope>
    <source>
        <strain evidence="2 3">NRRL 8089</strain>
    </source>
</reference>
<dbReference type="InterPro" id="IPR017926">
    <property type="entry name" value="GATASE"/>
</dbReference>
<evidence type="ECO:0000313" key="2">
    <source>
        <dbReference type="EMBL" id="AKJ15745.1"/>
    </source>
</evidence>
<keyword evidence="3" id="KW-1185">Reference proteome</keyword>
<evidence type="ECO:0000259" key="1">
    <source>
        <dbReference type="Pfam" id="PF00117"/>
    </source>
</evidence>
<dbReference type="InterPro" id="IPR029062">
    <property type="entry name" value="Class_I_gatase-like"/>
</dbReference>
<gene>
    <name evidence="2" type="ORF">ABB07_38590</name>
</gene>
<accession>A0ABM5TX69</accession>
<dbReference type="Proteomes" id="UP000035366">
    <property type="component" value="Chromosome"/>
</dbReference>
<dbReference type="SUPFAM" id="SSF52317">
    <property type="entry name" value="Class I glutamine amidotransferase-like"/>
    <property type="match status" value="1"/>
</dbReference>
<dbReference type="RefSeq" id="WP_425264796.1">
    <property type="nucleotide sequence ID" value="NZ_CP011497.1"/>
</dbReference>
<dbReference type="PROSITE" id="PS51273">
    <property type="entry name" value="GATASE_TYPE_1"/>
    <property type="match status" value="1"/>
</dbReference>
<name>A0ABM5TX69_9ACTN</name>
<protein>
    <recommendedName>
        <fullName evidence="1">Glutamine amidotransferase domain-containing protein</fullName>
    </recommendedName>
</protein>
<evidence type="ECO:0000313" key="3">
    <source>
        <dbReference type="Proteomes" id="UP000035366"/>
    </source>
</evidence>